<proteinExistence type="predicted"/>
<gene>
    <name evidence="1" type="ORF">BDV95DRAFT_501759</name>
</gene>
<evidence type="ECO:0000313" key="2">
    <source>
        <dbReference type="Proteomes" id="UP000481861"/>
    </source>
</evidence>
<name>A0A7C8I8S3_9PLEO</name>
<reference evidence="1 2" key="1">
    <citation type="submission" date="2020-01" db="EMBL/GenBank/DDBJ databases">
        <authorList>
            <consortium name="DOE Joint Genome Institute"/>
            <person name="Haridas S."/>
            <person name="Albert R."/>
            <person name="Binder M."/>
            <person name="Bloem J."/>
            <person name="Labutti K."/>
            <person name="Salamov A."/>
            <person name="Andreopoulos B."/>
            <person name="Baker S.E."/>
            <person name="Barry K."/>
            <person name="Bills G."/>
            <person name="Bluhm B.H."/>
            <person name="Cannon C."/>
            <person name="Castanera R."/>
            <person name="Culley D.E."/>
            <person name="Daum C."/>
            <person name="Ezra D."/>
            <person name="Gonzalez J.B."/>
            <person name="Henrissat B."/>
            <person name="Kuo A."/>
            <person name="Liang C."/>
            <person name="Lipzen A."/>
            <person name="Lutzoni F."/>
            <person name="Magnuson J."/>
            <person name="Mondo S."/>
            <person name="Nolan M."/>
            <person name="Ohm R."/>
            <person name="Pangilinan J."/>
            <person name="Park H.-J.H."/>
            <person name="Ramirez L."/>
            <person name="Alfaro M."/>
            <person name="Sun H."/>
            <person name="Tritt A."/>
            <person name="Yoshinaga Y."/>
            <person name="Zwiers L.-H.L."/>
            <person name="Turgeon B.G."/>
            <person name="Goodwin S.B."/>
            <person name="Spatafora J.W."/>
            <person name="Crous P.W."/>
            <person name="Grigoriev I.V."/>
        </authorList>
    </citation>
    <scope>NUCLEOTIDE SEQUENCE [LARGE SCALE GENOMIC DNA]</scope>
    <source>
        <strain evidence="1 2">CBS 611.86</strain>
    </source>
</reference>
<dbReference type="AlphaFoldDB" id="A0A7C8I8S3"/>
<dbReference type="OrthoDB" id="5397557at2759"/>
<protein>
    <submittedName>
        <fullName evidence="1">Uncharacterized protein</fullName>
    </submittedName>
</protein>
<organism evidence="1 2">
    <name type="scientific">Massariosphaeria phaeospora</name>
    <dbReference type="NCBI Taxonomy" id="100035"/>
    <lineage>
        <taxon>Eukaryota</taxon>
        <taxon>Fungi</taxon>
        <taxon>Dikarya</taxon>
        <taxon>Ascomycota</taxon>
        <taxon>Pezizomycotina</taxon>
        <taxon>Dothideomycetes</taxon>
        <taxon>Pleosporomycetidae</taxon>
        <taxon>Pleosporales</taxon>
        <taxon>Pleosporales incertae sedis</taxon>
        <taxon>Massariosphaeria</taxon>
    </lineage>
</organism>
<sequence>MTSAINATGPWTTPLNWGLELGYYDEPHIRFSNYVRDEPRCPWITLSDFPQFPTLPVELQFNVISLCEIPTLFQLMQVSRAIRAEAKKYFWSDPDAWNCVRASLLVNGGLPGHTFHEMDYLVHVQHLEIEFDDCVQDDLCDSQALLGSQTDPWLEPSVELRKRISSFWQTVQRTFPRLTRISVSEHTLRQSTDPLPPGLMTVLSMCPAGISAFASFLQRGKDNLHPIKRTLWRGKGGKNNSPANEWEEINPTWTRKSITPPPKQFCGPVGMLQSVTYQFHCRFRPKDRASRFLLLEAIERHHFDGRHVPIDCFEPGCGARFDLPGQWTLHALETEHDDRAIPSKELKPSFDQHEEECDILLQKITDGMDGMHADWGEGGSANRLNAEQEFLHQLDNDPLYYSGKPAKETELWAAFKADMNDP</sequence>
<comment type="caution">
    <text evidence="1">The sequence shown here is derived from an EMBL/GenBank/DDBJ whole genome shotgun (WGS) entry which is preliminary data.</text>
</comment>
<accession>A0A7C8I8S3</accession>
<evidence type="ECO:0000313" key="1">
    <source>
        <dbReference type="EMBL" id="KAF2868030.1"/>
    </source>
</evidence>
<dbReference type="Proteomes" id="UP000481861">
    <property type="component" value="Unassembled WGS sequence"/>
</dbReference>
<keyword evidence="2" id="KW-1185">Reference proteome</keyword>
<dbReference type="EMBL" id="JAADJZ010000021">
    <property type="protein sequence ID" value="KAF2868030.1"/>
    <property type="molecule type" value="Genomic_DNA"/>
</dbReference>